<dbReference type="EMBL" id="JAAMPC010000001">
    <property type="protein sequence ID" value="KAG2330072.1"/>
    <property type="molecule type" value="Genomic_DNA"/>
</dbReference>
<feature type="region of interest" description="Disordered" evidence="1">
    <location>
        <begin position="43"/>
        <end position="73"/>
    </location>
</feature>
<organism evidence="2 3">
    <name type="scientific">Brassica carinata</name>
    <name type="common">Ethiopian mustard</name>
    <name type="synonym">Abyssinian cabbage</name>
    <dbReference type="NCBI Taxonomy" id="52824"/>
    <lineage>
        <taxon>Eukaryota</taxon>
        <taxon>Viridiplantae</taxon>
        <taxon>Streptophyta</taxon>
        <taxon>Embryophyta</taxon>
        <taxon>Tracheophyta</taxon>
        <taxon>Spermatophyta</taxon>
        <taxon>Magnoliopsida</taxon>
        <taxon>eudicotyledons</taxon>
        <taxon>Gunneridae</taxon>
        <taxon>Pentapetalae</taxon>
        <taxon>rosids</taxon>
        <taxon>malvids</taxon>
        <taxon>Brassicales</taxon>
        <taxon>Brassicaceae</taxon>
        <taxon>Brassiceae</taxon>
        <taxon>Brassica</taxon>
    </lineage>
</organism>
<name>A0A8X8BDQ2_BRACI</name>
<dbReference type="OrthoDB" id="1110423at2759"/>
<sequence>MDSYNYFRSWMDQPHMDPNTNLLTEEYARGVQEFMALVEQLPEAPNGASSTSSTPFLPRDSPAAPSQGGQSLPTTMDINELIRQPGREALPRLHPDYKTIPNTTWFGLTESRVSKSLLRIFHSGLLPKGWPTYAEIPRNFRDCWFRQFAEHLHSLVLYLEVLVVLLLAFSPRDSPAAPSQGGQSLPTTMDINELIRQPGREALPRLHPDYKTIPNTTWFGLTESRVSKSLLRIFHSGLLPKGWPTYAEIPRNFRDCWFRQFAENEKHTQITTSLQRFAQNLKTLRPYVLSDGEILPEH</sequence>
<dbReference type="AlphaFoldDB" id="A0A8X8BDQ2"/>
<accession>A0A8X8BDQ2</accession>
<gene>
    <name evidence="2" type="ORF">Bca52824_001252</name>
</gene>
<dbReference type="Proteomes" id="UP000886595">
    <property type="component" value="Unassembled WGS sequence"/>
</dbReference>
<keyword evidence="3" id="KW-1185">Reference proteome</keyword>
<comment type="caution">
    <text evidence="2">The sequence shown here is derived from an EMBL/GenBank/DDBJ whole genome shotgun (WGS) entry which is preliminary data.</text>
</comment>
<evidence type="ECO:0000313" key="2">
    <source>
        <dbReference type="EMBL" id="KAG2330072.1"/>
    </source>
</evidence>
<reference evidence="2 3" key="1">
    <citation type="submission" date="2020-02" db="EMBL/GenBank/DDBJ databases">
        <authorList>
            <person name="Ma Q."/>
            <person name="Huang Y."/>
            <person name="Song X."/>
            <person name="Pei D."/>
        </authorList>
    </citation>
    <scope>NUCLEOTIDE SEQUENCE [LARGE SCALE GENOMIC DNA]</scope>
    <source>
        <strain evidence="2">Sxm20200214</strain>
        <tissue evidence="2">Leaf</tissue>
    </source>
</reference>
<evidence type="ECO:0000313" key="3">
    <source>
        <dbReference type="Proteomes" id="UP000886595"/>
    </source>
</evidence>
<proteinExistence type="predicted"/>
<evidence type="ECO:0000256" key="1">
    <source>
        <dbReference type="SAM" id="MobiDB-lite"/>
    </source>
</evidence>
<protein>
    <submittedName>
        <fullName evidence="2">Uncharacterized protein</fullName>
    </submittedName>
</protein>